<accession>A0A0F8XXT3</accession>
<evidence type="ECO:0008006" key="2">
    <source>
        <dbReference type="Google" id="ProtNLM"/>
    </source>
</evidence>
<organism evidence="1">
    <name type="scientific">marine sediment metagenome</name>
    <dbReference type="NCBI Taxonomy" id="412755"/>
    <lineage>
        <taxon>unclassified sequences</taxon>
        <taxon>metagenomes</taxon>
        <taxon>ecological metagenomes</taxon>
    </lineage>
</organism>
<reference evidence="1" key="1">
    <citation type="journal article" date="2015" name="Nature">
        <title>Complex archaea that bridge the gap between prokaryotes and eukaryotes.</title>
        <authorList>
            <person name="Spang A."/>
            <person name="Saw J.H."/>
            <person name="Jorgensen S.L."/>
            <person name="Zaremba-Niedzwiedzka K."/>
            <person name="Martijn J."/>
            <person name="Lind A.E."/>
            <person name="van Eijk R."/>
            <person name="Schleper C."/>
            <person name="Guy L."/>
            <person name="Ettema T.J."/>
        </authorList>
    </citation>
    <scope>NUCLEOTIDE SEQUENCE</scope>
</reference>
<comment type="caution">
    <text evidence="1">The sequence shown here is derived from an EMBL/GenBank/DDBJ whole genome shotgun (WGS) entry which is preliminary data.</text>
</comment>
<sequence>MVTTKKAVEGLILKNDVHTLIIEGKNIEKEIIEKIIEVKTNPNKLRKFKENIETLLKVHYDWDIILKTLEKKYKEVILNNY</sequence>
<name>A0A0F8XXT3_9ZZZZ</name>
<gene>
    <name evidence="1" type="ORF">LCGC14_2967590</name>
</gene>
<dbReference type="EMBL" id="LAZR01060247">
    <property type="protein sequence ID" value="KKK66090.1"/>
    <property type="molecule type" value="Genomic_DNA"/>
</dbReference>
<protein>
    <recommendedName>
        <fullName evidence="2">Glycosyl transferase family 1 domain-containing protein</fullName>
    </recommendedName>
</protein>
<dbReference type="AlphaFoldDB" id="A0A0F8XXT3"/>
<proteinExistence type="predicted"/>
<evidence type="ECO:0000313" key="1">
    <source>
        <dbReference type="EMBL" id="KKK66090.1"/>
    </source>
</evidence>